<dbReference type="VEuPathDB" id="ToxoDB:TGPRC2_306410C"/>
<organism evidence="1 2">
    <name type="scientific">Toxoplasma gondii TgCatPRC2</name>
    <dbReference type="NCBI Taxonomy" id="1130821"/>
    <lineage>
        <taxon>Eukaryota</taxon>
        <taxon>Sar</taxon>
        <taxon>Alveolata</taxon>
        <taxon>Apicomplexa</taxon>
        <taxon>Conoidasida</taxon>
        <taxon>Coccidia</taxon>
        <taxon>Eucoccidiorida</taxon>
        <taxon>Eimeriorina</taxon>
        <taxon>Sarcocystidae</taxon>
        <taxon>Toxoplasma</taxon>
    </lineage>
</organism>
<proteinExistence type="predicted"/>
<protein>
    <submittedName>
        <fullName evidence="1">Uncharacterized protein</fullName>
    </submittedName>
</protein>
<comment type="caution">
    <text evidence="1">The sequence shown here is derived from an EMBL/GenBank/DDBJ whole genome shotgun (WGS) entry which is preliminary data.</text>
</comment>
<feature type="non-terminal residue" evidence="1">
    <location>
        <position position="1"/>
    </location>
</feature>
<dbReference type="AlphaFoldDB" id="A0A151H4A5"/>
<evidence type="ECO:0000313" key="2">
    <source>
        <dbReference type="Proteomes" id="UP000075225"/>
    </source>
</evidence>
<accession>A0A151H4A5</accession>
<reference evidence="2" key="1">
    <citation type="submission" date="2016-03" db="EMBL/GenBank/DDBJ databases">
        <authorList>
            <person name="Sibley D."/>
            <person name="Venepally P."/>
            <person name="Karamycheva S."/>
            <person name="Hadjithomas M."/>
            <person name="Khan A."/>
            <person name="Brunk B."/>
            <person name="Roos D."/>
            <person name="Caler E."/>
            <person name="Lorenzi H."/>
        </authorList>
    </citation>
    <scope>NUCLEOTIDE SEQUENCE [LARGE SCALE GENOMIC DNA]</scope>
    <source>
        <strain evidence="2">TgCatPRC2</strain>
    </source>
</reference>
<dbReference type="EMBL" id="AHZP02002392">
    <property type="protein sequence ID" value="KYK64190.1"/>
    <property type="molecule type" value="Genomic_DNA"/>
</dbReference>
<name>A0A151H4A5_TOXGO</name>
<gene>
    <name evidence="1" type="ORF">TGPRC2_306410C</name>
</gene>
<dbReference type="Proteomes" id="UP000075225">
    <property type="component" value="Unassembled WGS sequence"/>
</dbReference>
<evidence type="ECO:0000313" key="1">
    <source>
        <dbReference type="EMBL" id="KYK64190.1"/>
    </source>
</evidence>
<sequence>AARFCCGDACLRRNKEGDWLEERGRPAPVAASPGLCSCLLSRATISAFSFSVSKV</sequence>
<feature type="non-terminal residue" evidence="1">
    <location>
        <position position="55"/>
    </location>
</feature>